<reference evidence="3 4" key="1">
    <citation type="submission" date="2023-03" db="EMBL/GenBank/DDBJ databases">
        <title>Complete genome sequences of several Auritidibacter ignavus strains isolated from ear infections.</title>
        <authorList>
            <person name="Baehr T."/>
            <person name="Baumhoegger A.M."/>
        </authorList>
    </citation>
    <scope>NUCLEOTIDE SEQUENCE [LARGE SCALE GENOMIC DNA]</scope>
    <source>
        <strain evidence="3 4">BABAE-6</strain>
    </source>
</reference>
<dbReference type="Proteomes" id="UP001224674">
    <property type="component" value="Chromosome"/>
</dbReference>
<dbReference type="SUPFAM" id="SSF46785">
    <property type="entry name" value="Winged helix' DNA-binding domain"/>
    <property type="match status" value="1"/>
</dbReference>
<dbReference type="EMBL" id="CP122566">
    <property type="protein sequence ID" value="WGH92965.1"/>
    <property type="molecule type" value="Genomic_DNA"/>
</dbReference>
<dbReference type="PANTHER" id="PTHR43252:SF2">
    <property type="entry name" value="TRANSCRIPTION REGULATOR, PADR-LIKE FAMILY"/>
    <property type="match status" value="1"/>
</dbReference>
<keyword evidence="4" id="KW-1185">Reference proteome</keyword>
<protein>
    <submittedName>
        <fullName evidence="3">Helix-turn-helix transcriptional regulator</fullName>
    </submittedName>
</protein>
<dbReference type="InterPro" id="IPR018309">
    <property type="entry name" value="Tscrpt_reg_PadR_C"/>
</dbReference>
<dbReference type="Pfam" id="PF03551">
    <property type="entry name" value="PadR"/>
    <property type="match status" value="1"/>
</dbReference>
<organism evidence="3 4">
    <name type="scientific">Auritidibacter ignavus</name>
    <dbReference type="NCBI Taxonomy" id="678932"/>
    <lineage>
        <taxon>Bacteria</taxon>
        <taxon>Bacillati</taxon>
        <taxon>Actinomycetota</taxon>
        <taxon>Actinomycetes</taxon>
        <taxon>Micrococcales</taxon>
        <taxon>Micrococcaceae</taxon>
        <taxon>Auritidibacter</taxon>
    </lineage>
</organism>
<proteinExistence type="predicted"/>
<dbReference type="RefSeq" id="WP_279674802.1">
    <property type="nucleotide sequence ID" value="NZ_CP122566.1"/>
</dbReference>
<dbReference type="Gene3D" id="6.10.140.190">
    <property type="match status" value="1"/>
</dbReference>
<accession>A0AAJ6AMU5</accession>
<dbReference type="InterPro" id="IPR036388">
    <property type="entry name" value="WH-like_DNA-bd_sf"/>
</dbReference>
<dbReference type="Gene3D" id="1.10.10.10">
    <property type="entry name" value="Winged helix-like DNA-binding domain superfamily/Winged helix DNA-binding domain"/>
    <property type="match status" value="1"/>
</dbReference>
<dbReference type="InterPro" id="IPR036390">
    <property type="entry name" value="WH_DNA-bd_sf"/>
</dbReference>
<gene>
    <name evidence="3" type="ORF">QDX21_11825</name>
</gene>
<feature type="domain" description="Transcription regulator PadR N-terminal" evidence="1">
    <location>
        <begin position="7"/>
        <end position="77"/>
    </location>
</feature>
<dbReference type="Pfam" id="PF10400">
    <property type="entry name" value="Vir_act_alpha_C"/>
    <property type="match status" value="1"/>
</dbReference>
<dbReference type="PANTHER" id="PTHR43252">
    <property type="entry name" value="TRANSCRIPTIONAL REGULATOR YQJI"/>
    <property type="match status" value="1"/>
</dbReference>
<name>A0AAJ6AMU5_9MICC</name>
<dbReference type="InterPro" id="IPR005149">
    <property type="entry name" value="Tscrpt_reg_PadR_N"/>
</dbReference>
<evidence type="ECO:0000313" key="4">
    <source>
        <dbReference type="Proteomes" id="UP001224674"/>
    </source>
</evidence>
<evidence type="ECO:0000313" key="3">
    <source>
        <dbReference type="EMBL" id="WGH92965.1"/>
    </source>
</evidence>
<evidence type="ECO:0000259" key="1">
    <source>
        <dbReference type="Pfam" id="PF03551"/>
    </source>
</evidence>
<sequence>MSMSHVILGLLMLWPQSLYELKKNFESGVSLFYSASTGSIKRALDQLLAADRITVEASDGSRGKKLYAVTDAGREEFLRWMHDDIAGSDLETAILPRAFFLGLLDTEERPAIASHIRQRIRADLERFEQLQKHTAATEIPAGLEEVAHYQRATLQYGLDVHHTALSWADEHLP</sequence>
<evidence type="ECO:0000259" key="2">
    <source>
        <dbReference type="Pfam" id="PF10400"/>
    </source>
</evidence>
<feature type="domain" description="Transcription regulator PadR C-terminal" evidence="2">
    <location>
        <begin position="97"/>
        <end position="171"/>
    </location>
</feature>
<dbReference type="AlphaFoldDB" id="A0AAJ6AMU5"/>